<dbReference type="CDD" id="cd13568">
    <property type="entry name" value="PBP2_TAXI_TRAP_like_3"/>
    <property type="match status" value="1"/>
</dbReference>
<feature type="signal peptide" evidence="1">
    <location>
        <begin position="1"/>
        <end position="24"/>
    </location>
</feature>
<dbReference type="KEGG" id="aht:ANTHELSMS3_04112"/>
<organism evidence="2 3">
    <name type="scientific">Antarctobacter heliothermus</name>
    <dbReference type="NCBI Taxonomy" id="74033"/>
    <lineage>
        <taxon>Bacteria</taxon>
        <taxon>Pseudomonadati</taxon>
        <taxon>Pseudomonadota</taxon>
        <taxon>Alphaproteobacteria</taxon>
        <taxon>Rhodobacterales</taxon>
        <taxon>Roseobacteraceae</taxon>
        <taxon>Antarctobacter</taxon>
    </lineage>
</organism>
<evidence type="ECO:0000313" key="2">
    <source>
        <dbReference type="EMBL" id="ASP22718.1"/>
    </source>
</evidence>
<dbReference type="NCBIfam" id="TIGR02122">
    <property type="entry name" value="TRAP_TAXI"/>
    <property type="match status" value="1"/>
</dbReference>
<proteinExistence type="predicted"/>
<name>A0A222E9L2_9RHOB</name>
<protein>
    <submittedName>
        <fullName evidence="2">NMT1-like family protein</fullName>
    </submittedName>
</protein>
<dbReference type="SUPFAM" id="SSF53850">
    <property type="entry name" value="Periplasmic binding protein-like II"/>
    <property type="match status" value="1"/>
</dbReference>
<reference evidence="2 3" key="1">
    <citation type="submission" date="2017-07" db="EMBL/GenBank/DDBJ databases">
        <title>Genome Sequence of Antarctobacter heliothermus Strain SMS3 Isolated from a culture of the Diatom Skeletonema marinoi.</title>
        <authorList>
            <person name="Topel M."/>
            <person name="Pinder M.I.M."/>
            <person name="Johansson O.N."/>
            <person name="Kourtchenko O."/>
            <person name="Godhe A."/>
            <person name="Clarke A.K."/>
        </authorList>
    </citation>
    <scope>NUCLEOTIDE SEQUENCE [LARGE SCALE GENOMIC DNA]</scope>
    <source>
        <strain evidence="2 3">SMS3</strain>
    </source>
</reference>
<keyword evidence="3" id="KW-1185">Reference proteome</keyword>
<dbReference type="InterPro" id="IPR011852">
    <property type="entry name" value="TRAP_TAXI"/>
</dbReference>
<dbReference type="AlphaFoldDB" id="A0A222E9L2"/>
<evidence type="ECO:0000313" key="3">
    <source>
        <dbReference type="Proteomes" id="UP000203589"/>
    </source>
</evidence>
<dbReference type="OrthoDB" id="8111384at2"/>
<gene>
    <name evidence="2" type="ORF">ANTHELSMS3_04112</name>
</gene>
<dbReference type="Pfam" id="PF16868">
    <property type="entry name" value="NMT1_3"/>
    <property type="match status" value="1"/>
</dbReference>
<keyword evidence="1" id="KW-0732">Signal</keyword>
<dbReference type="PANTHER" id="PTHR42941:SF1">
    <property type="entry name" value="SLL1037 PROTEIN"/>
    <property type="match status" value="1"/>
</dbReference>
<dbReference type="Gene3D" id="3.40.190.10">
    <property type="entry name" value="Periplasmic binding protein-like II"/>
    <property type="match status" value="2"/>
</dbReference>
<dbReference type="EMBL" id="CP022540">
    <property type="protein sequence ID" value="ASP22718.1"/>
    <property type="molecule type" value="Genomic_DNA"/>
</dbReference>
<evidence type="ECO:0000256" key="1">
    <source>
        <dbReference type="SAM" id="SignalP"/>
    </source>
</evidence>
<sequence>MYIKGKIAAMAAVGVALSAPMASAQEFISIGTGGVTGVYYPTGGAICRLVNKSRKEHGIRCAVESTGGSVYNINTIKAGELEFGVAQSDWQYHAYNGTSTFSDNPFPEIRAVFSVHPEPFTLIVRADSGIENFEGLEGKRVNIGNAGSGQRATMEVVMDAFGFTMDSFALATEYKGSEMAKQLCDGNIDAMIYTIGHPAAAIKEAATTCDVKLVDVVGEPIDKLVGDNPYYRVATIPAGMYTGTDVDVTTFGVGATFVTSADVSEDVVYVVAKSVMENIEDFRQLHPAFENLDPAQMVKDGLSAPLHDGAAKAYKELGLIE</sequence>
<dbReference type="Proteomes" id="UP000203589">
    <property type="component" value="Chromosome"/>
</dbReference>
<feature type="chain" id="PRO_5012533232" evidence="1">
    <location>
        <begin position="25"/>
        <end position="321"/>
    </location>
</feature>
<accession>A0A222E9L2</accession>
<dbReference type="PANTHER" id="PTHR42941">
    <property type="entry name" value="SLL1037 PROTEIN"/>
    <property type="match status" value="1"/>
</dbReference>